<dbReference type="GO" id="GO:0016887">
    <property type="term" value="F:ATP hydrolysis activity"/>
    <property type="evidence" value="ECO:0007669"/>
    <property type="project" value="InterPro"/>
</dbReference>
<dbReference type="eggNOG" id="COG4988">
    <property type="taxonomic scope" value="Bacteria"/>
</dbReference>
<feature type="transmembrane region" description="Helical" evidence="5">
    <location>
        <begin position="39"/>
        <end position="61"/>
    </location>
</feature>
<dbReference type="GO" id="GO:0140359">
    <property type="term" value="F:ABC-type transporter activity"/>
    <property type="evidence" value="ECO:0007669"/>
    <property type="project" value="InterPro"/>
</dbReference>
<feature type="transmembrane region" description="Helical" evidence="5">
    <location>
        <begin position="797"/>
        <end position="818"/>
    </location>
</feature>
<dbReference type="GO" id="GO:0005524">
    <property type="term" value="F:ATP binding"/>
    <property type="evidence" value="ECO:0007669"/>
    <property type="project" value="UniProtKB-KW"/>
</dbReference>
<comment type="caution">
    <text evidence="8">The sequence shown here is derived from an EMBL/GenBank/DDBJ whole genome shotgun (WGS) entry which is preliminary data.</text>
</comment>
<dbReference type="InterPro" id="IPR039421">
    <property type="entry name" value="Type_1_exporter"/>
</dbReference>
<keyword evidence="3 5" id="KW-1133">Transmembrane helix</keyword>
<keyword evidence="8" id="KW-0378">Hydrolase</keyword>
<feature type="transmembrane region" description="Helical" evidence="5">
    <location>
        <begin position="172"/>
        <end position="196"/>
    </location>
</feature>
<proteinExistence type="predicted"/>
<keyword evidence="8" id="KW-0067">ATP-binding</keyword>
<keyword evidence="8" id="KW-0547">Nucleotide-binding</keyword>
<dbReference type="PROSITE" id="PS50929">
    <property type="entry name" value="ABC_TM1F"/>
    <property type="match status" value="1"/>
</dbReference>
<dbReference type="PANTHER" id="PTHR24221:SF654">
    <property type="entry name" value="ATP-BINDING CASSETTE SUB-FAMILY B MEMBER 6"/>
    <property type="match status" value="1"/>
</dbReference>
<keyword evidence="4 5" id="KW-0472">Membrane</keyword>
<feature type="domain" description="ABC transmembrane type-1" evidence="7">
    <location>
        <begin position="225"/>
        <end position="292"/>
    </location>
</feature>
<evidence type="ECO:0000313" key="9">
    <source>
        <dbReference type="Proteomes" id="UP000028730"/>
    </source>
</evidence>
<dbReference type="InterPro" id="IPR011527">
    <property type="entry name" value="ABC1_TM_dom"/>
</dbReference>
<dbReference type="InterPro" id="IPR003439">
    <property type="entry name" value="ABC_transporter-like_ATP-bd"/>
</dbReference>
<name>A0A080N2D8_9BIFI</name>
<sequence>MIEACIHIIRECAKGIEMSGKQLFSLVPRTGLLIAAKVASLWVTLLAGVSFVFTLISYLAIPISAITEGGRPRIGVSASIAKGGAQPHIRNFPYVPGGISVFIELFVLIVIVGYLAYRLSCYFAGKIDERVHLHLYEGLYAHMLDLGKCRGVGEYEDEFSFAMDEGIRDVRCLYSVVVPEVVFSYVALLTLFVVVLCIDAPTALPLLVCLVLLAGLGLLSLKSPKLQRRKGLTMVLTVLCLCCAFVAVALILIRRYIDGHVGLSDALTVQLLCAGLLMPVRRLGTVSSMLQEGLRCLRKITNLLDVNVSSIGVADRRLGFGSCSVIFDDVSRRRTDSVEVTGLSFKAEPGRLTVLLGDRASGAGIVPQLLAGTLEDYQGSILLRTGIASSADLELRSLTLPSLASAVTVVGEGSRFFAGTLRDNLAVADPNASANDMWLALNRAHIDGFVYTQTKGLDMPIESNADNITAGQRLRLFLARALLCDTPVYVFDDVMAGVDSQSAKVMDRAIHELARTKTVIVFTKDADDAWEGDQVLTLSENGVQTGDESQDITRNTEDVSQADLKERRSVSHDHTGITAVGDAGVPVQAGADRARHMKSLHLVNCVCEVLERLAGVFAPFFAVATFIVRNGQSVCGLDVAASSWALSACSLLWCVCGWFELWSGSRIRDGYVTDVYGRRNPSLTKGIGVRNIAISVFACAICALALAFLNVWFAAIFCALLLLIGAVFPLLFLRDIRPLIHLVAFDEHKIKARISEDVHGINEMIRFSQGEGRMHSSISRVRKLFVERQRLYRKRSVYVGLSMVMAVCAVLLATTLFLSEGMAPSSGVAAAALFFLALTTALYMAQLTAFVAFAKAKLSYNEKKF</sequence>
<dbReference type="Proteomes" id="UP000028730">
    <property type="component" value="Unassembled WGS sequence"/>
</dbReference>
<feature type="transmembrane region" description="Helical" evidence="5">
    <location>
        <begin position="639"/>
        <end position="659"/>
    </location>
</feature>
<gene>
    <name evidence="8" type="ORF">BBOMB_0286</name>
</gene>
<accession>A0A080N2D8</accession>
<evidence type="ECO:0000256" key="1">
    <source>
        <dbReference type="ARBA" id="ARBA00004651"/>
    </source>
</evidence>
<keyword evidence="9" id="KW-1185">Reference proteome</keyword>
<dbReference type="Gene3D" id="3.40.50.300">
    <property type="entry name" value="P-loop containing nucleotide triphosphate hydrolases"/>
    <property type="match status" value="1"/>
</dbReference>
<dbReference type="SUPFAM" id="SSF52540">
    <property type="entry name" value="P-loop containing nucleoside triphosphate hydrolases"/>
    <property type="match status" value="1"/>
</dbReference>
<dbReference type="STRING" id="1341695.BBOMB_0286"/>
<feature type="transmembrane region" description="Helical" evidence="5">
    <location>
        <begin position="94"/>
        <end position="117"/>
    </location>
</feature>
<dbReference type="PANTHER" id="PTHR24221">
    <property type="entry name" value="ATP-BINDING CASSETTE SUB-FAMILY B"/>
    <property type="match status" value="1"/>
</dbReference>
<dbReference type="AlphaFoldDB" id="A0A080N2D8"/>
<dbReference type="EMBL" id="ATLK01000001">
    <property type="protein sequence ID" value="KFF30961.1"/>
    <property type="molecule type" value="Genomic_DNA"/>
</dbReference>
<dbReference type="Pfam" id="PF00005">
    <property type="entry name" value="ABC_tran"/>
    <property type="match status" value="1"/>
</dbReference>
<dbReference type="EC" id="3.6.3.44" evidence="8"/>
<dbReference type="PROSITE" id="PS50893">
    <property type="entry name" value="ABC_TRANSPORTER_2"/>
    <property type="match status" value="1"/>
</dbReference>
<reference evidence="8 9" key="1">
    <citation type="journal article" date="2014" name="Appl. Environ. Microbiol.">
        <title>Genomic encyclopedia of type strains of the genus Bifidobacterium.</title>
        <authorList>
            <person name="Milani C."/>
            <person name="Lugli G.A."/>
            <person name="Duranti S."/>
            <person name="Turroni F."/>
            <person name="Bottacini F."/>
            <person name="Mangifesta M."/>
            <person name="Sanchez B."/>
            <person name="Viappiani A."/>
            <person name="Mancabelli L."/>
            <person name="Taminiau B."/>
            <person name="Delcenserie V."/>
            <person name="Barrangou R."/>
            <person name="Margolles A."/>
            <person name="van Sinderen D."/>
            <person name="Ventura M."/>
        </authorList>
    </citation>
    <scope>NUCLEOTIDE SEQUENCE [LARGE SCALE GENOMIC DNA]</scope>
    <source>
        <strain evidence="8 9">DSM 19703</strain>
    </source>
</reference>
<comment type="subcellular location">
    <subcellularLocation>
        <location evidence="1">Cell membrane</location>
        <topology evidence="1">Multi-pass membrane protein</topology>
    </subcellularLocation>
</comment>
<evidence type="ECO:0000259" key="7">
    <source>
        <dbReference type="PROSITE" id="PS50929"/>
    </source>
</evidence>
<feature type="transmembrane region" description="Helical" evidence="5">
    <location>
        <begin position="712"/>
        <end position="733"/>
    </location>
</feature>
<dbReference type="GO" id="GO:0005886">
    <property type="term" value="C:plasma membrane"/>
    <property type="evidence" value="ECO:0007669"/>
    <property type="project" value="UniProtKB-SubCell"/>
</dbReference>
<evidence type="ECO:0000256" key="2">
    <source>
        <dbReference type="ARBA" id="ARBA00022692"/>
    </source>
</evidence>
<evidence type="ECO:0000313" key="8">
    <source>
        <dbReference type="EMBL" id="KFF30961.1"/>
    </source>
</evidence>
<feature type="transmembrane region" description="Helical" evidence="5">
    <location>
        <begin position="687"/>
        <end position="706"/>
    </location>
</feature>
<feature type="transmembrane region" description="Helical" evidence="5">
    <location>
        <begin position="830"/>
        <end position="854"/>
    </location>
</feature>
<dbReference type="SUPFAM" id="SSF90123">
    <property type="entry name" value="ABC transporter transmembrane region"/>
    <property type="match status" value="2"/>
</dbReference>
<evidence type="ECO:0000256" key="3">
    <source>
        <dbReference type="ARBA" id="ARBA00022989"/>
    </source>
</evidence>
<dbReference type="InterPro" id="IPR036640">
    <property type="entry name" value="ABC1_TM_sf"/>
</dbReference>
<organism evidence="8 9">
    <name type="scientific">Bifidobacterium bombi DSM 19703</name>
    <dbReference type="NCBI Taxonomy" id="1341695"/>
    <lineage>
        <taxon>Bacteria</taxon>
        <taxon>Bacillati</taxon>
        <taxon>Actinomycetota</taxon>
        <taxon>Actinomycetes</taxon>
        <taxon>Bifidobacteriales</taxon>
        <taxon>Bifidobacteriaceae</taxon>
        <taxon>Bifidobacterium</taxon>
    </lineage>
</organism>
<feature type="transmembrane region" description="Helical" evidence="5">
    <location>
        <begin position="233"/>
        <end position="253"/>
    </location>
</feature>
<dbReference type="InterPro" id="IPR027417">
    <property type="entry name" value="P-loop_NTPase"/>
</dbReference>
<evidence type="ECO:0000259" key="6">
    <source>
        <dbReference type="PROSITE" id="PS50893"/>
    </source>
</evidence>
<evidence type="ECO:0000256" key="4">
    <source>
        <dbReference type="ARBA" id="ARBA00023136"/>
    </source>
</evidence>
<feature type="transmembrane region" description="Helical" evidence="5">
    <location>
        <begin position="202"/>
        <end position="221"/>
    </location>
</feature>
<evidence type="ECO:0000256" key="5">
    <source>
        <dbReference type="SAM" id="Phobius"/>
    </source>
</evidence>
<feature type="domain" description="ABC transporter" evidence="6">
    <location>
        <begin position="325"/>
        <end position="565"/>
    </location>
</feature>
<protein>
    <submittedName>
        <fullName evidence="8">ABC transporter, ATP-binding protein</fullName>
        <ecNumber evidence="8">3.6.3.44</ecNumber>
    </submittedName>
</protein>
<keyword evidence="2 5" id="KW-0812">Transmembrane</keyword>
<dbReference type="Gene3D" id="1.20.1560.10">
    <property type="entry name" value="ABC transporter type 1, transmembrane domain"/>
    <property type="match status" value="3"/>
</dbReference>